<evidence type="ECO:0000256" key="5">
    <source>
        <dbReference type="SAM" id="SignalP"/>
    </source>
</evidence>
<protein>
    <submittedName>
        <fullName evidence="7">TlpA disulfide reductase family protein</fullName>
    </submittedName>
</protein>
<proteinExistence type="predicted"/>
<dbReference type="Proteomes" id="UP001220610">
    <property type="component" value="Chromosome"/>
</dbReference>
<dbReference type="InterPro" id="IPR013740">
    <property type="entry name" value="Redoxin"/>
</dbReference>
<organism evidence="7 8">
    <name type="scientific">Candidatus Pseudobacter hemicellulosilyticus</name>
    <dbReference type="NCBI Taxonomy" id="3121375"/>
    <lineage>
        <taxon>Bacteria</taxon>
        <taxon>Pseudomonadati</taxon>
        <taxon>Bacteroidota</taxon>
        <taxon>Chitinophagia</taxon>
        <taxon>Chitinophagales</taxon>
        <taxon>Chitinophagaceae</taxon>
        <taxon>Pseudobacter</taxon>
    </lineage>
</organism>
<evidence type="ECO:0000259" key="6">
    <source>
        <dbReference type="PROSITE" id="PS51352"/>
    </source>
</evidence>
<dbReference type="InterPro" id="IPR011990">
    <property type="entry name" value="TPR-like_helical_dom_sf"/>
</dbReference>
<evidence type="ECO:0000313" key="8">
    <source>
        <dbReference type="Proteomes" id="UP001220610"/>
    </source>
</evidence>
<keyword evidence="5" id="KW-0732">Signal</keyword>
<sequence length="392" mass="44528">MIKQAFVFLLAFSGILATLSAQTSNKPKLLTIGDPAPELEVFKWLKGKPVENFEKGHVYVVEFWATWCVPCANAMPHLSELARQYKDKATFIGVDVWERKIDSLDYSIVQDFVEKKGNDMDYTVAMDNPTKNQISEKWLRAAGQNGIPATFVIDQGGKIAWIGHPSDLDTALSAIINNPEKYDHQAAREKYLVVQERQVRQMAAKSVLGYAMSKNYGLAWHEARKLKKEMPGFETESFWSILHAYLRYDPDTAVAYVQEKTADSAFMKAIEPEKSFAVASEDVRTAFSKMVASQPGLDIKLYYEAVNYLNKVVKEKSYDHHWTAIAEGYYHLNEPAKAIAAQEKAIKAAELSIKTNKPDNFLKTLYENTIKNMQKDLVKYKEMKQLKDKLGK</sequence>
<dbReference type="PROSITE" id="PS51352">
    <property type="entry name" value="THIOREDOXIN_2"/>
    <property type="match status" value="1"/>
</dbReference>
<gene>
    <name evidence="7" type="ORF">P0Y53_10075</name>
</gene>
<evidence type="ECO:0000256" key="4">
    <source>
        <dbReference type="ARBA" id="ARBA00023284"/>
    </source>
</evidence>
<dbReference type="GO" id="GO:0017004">
    <property type="term" value="P:cytochrome complex assembly"/>
    <property type="evidence" value="ECO:0007669"/>
    <property type="project" value="UniProtKB-KW"/>
</dbReference>
<dbReference type="PANTHER" id="PTHR42852">
    <property type="entry name" value="THIOL:DISULFIDE INTERCHANGE PROTEIN DSBE"/>
    <property type="match status" value="1"/>
</dbReference>
<evidence type="ECO:0000256" key="3">
    <source>
        <dbReference type="ARBA" id="ARBA00023157"/>
    </source>
</evidence>
<feature type="signal peptide" evidence="5">
    <location>
        <begin position="1"/>
        <end position="23"/>
    </location>
</feature>
<dbReference type="AlphaFoldDB" id="A0AAJ6BJE7"/>
<keyword evidence="4" id="KW-0676">Redox-active center</keyword>
<dbReference type="GO" id="GO:0006950">
    <property type="term" value="P:response to stress"/>
    <property type="evidence" value="ECO:0007669"/>
    <property type="project" value="UniProtKB-ARBA"/>
</dbReference>
<evidence type="ECO:0000256" key="1">
    <source>
        <dbReference type="ARBA" id="ARBA00004196"/>
    </source>
</evidence>
<evidence type="ECO:0000256" key="2">
    <source>
        <dbReference type="ARBA" id="ARBA00022748"/>
    </source>
</evidence>
<dbReference type="InterPro" id="IPR013766">
    <property type="entry name" value="Thioredoxin_domain"/>
</dbReference>
<keyword evidence="3" id="KW-1015">Disulfide bond</keyword>
<name>A0AAJ6BJE7_9BACT</name>
<accession>A0AAJ6BJE7</accession>
<keyword evidence="2" id="KW-0201">Cytochrome c-type biogenesis</keyword>
<dbReference type="InterPro" id="IPR050553">
    <property type="entry name" value="Thioredoxin_ResA/DsbE_sf"/>
</dbReference>
<evidence type="ECO:0000313" key="7">
    <source>
        <dbReference type="EMBL" id="WEK37849.1"/>
    </source>
</evidence>
<reference evidence="7" key="1">
    <citation type="submission" date="2023-03" db="EMBL/GenBank/DDBJ databases">
        <title>Andean soil-derived lignocellulolytic bacterial consortium as a source of novel taxa and putative plastic-active enzymes.</title>
        <authorList>
            <person name="Diaz-Garcia L."/>
            <person name="Chuvochina M."/>
            <person name="Feuerriegel G."/>
            <person name="Bunk B."/>
            <person name="Sproer C."/>
            <person name="Streit W.R."/>
            <person name="Rodriguez L.M."/>
            <person name="Overmann J."/>
            <person name="Jimenez D.J."/>
        </authorList>
    </citation>
    <scope>NUCLEOTIDE SEQUENCE</scope>
    <source>
        <strain evidence="7">MAG 7</strain>
    </source>
</reference>
<dbReference type="SUPFAM" id="SSF52833">
    <property type="entry name" value="Thioredoxin-like"/>
    <property type="match status" value="1"/>
</dbReference>
<feature type="chain" id="PRO_5042498347" evidence="5">
    <location>
        <begin position="24"/>
        <end position="392"/>
    </location>
</feature>
<dbReference type="GO" id="GO:0016491">
    <property type="term" value="F:oxidoreductase activity"/>
    <property type="evidence" value="ECO:0007669"/>
    <property type="project" value="InterPro"/>
</dbReference>
<dbReference type="SUPFAM" id="SSF48452">
    <property type="entry name" value="TPR-like"/>
    <property type="match status" value="1"/>
</dbReference>
<dbReference type="InterPro" id="IPR036249">
    <property type="entry name" value="Thioredoxin-like_sf"/>
</dbReference>
<dbReference type="PANTHER" id="PTHR42852:SF6">
    <property type="entry name" value="THIOL:DISULFIDE INTERCHANGE PROTEIN DSBE"/>
    <property type="match status" value="1"/>
</dbReference>
<dbReference type="Pfam" id="PF08534">
    <property type="entry name" value="Redoxin"/>
    <property type="match status" value="1"/>
</dbReference>
<dbReference type="EMBL" id="CP119311">
    <property type="protein sequence ID" value="WEK37849.1"/>
    <property type="molecule type" value="Genomic_DNA"/>
</dbReference>
<dbReference type="Gene3D" id="3.40.30.10">
    <property type="entry name" value="Glutaredoxin"/>
    <property type="match status" value="1"/>
</dbReference>
<dbReference type="GO" id="GO:0030313">
    <property type="term" value="C:cell envelope"/>
    <property type="evidence" value="ECO:0007669"/>
    <property type="project" value="UniProtKB-SubCell"/>
</dbReference>
<comment type="subcellular location">
    <subcellularLocation>
        <location evidence="1">Cell envelope</location>
    </subcellularLocation>
</comment>
<dbReference type="CDD" id="cd02966">
    <property type="entry name" value="TlpA_like_family"/>
    <property type="match status" value="1"/>
</dbReference>
<feature type="domain" description="Thioredoxin" evidence="6">
    <location>
        <begin position="30"/>
        <end position="180"/>
    </location>
</feature>